<dbReference type="InterPro" id="IPR029063">
    <property type="entry name" value="SAM-dependent_MTases_sf"/>
</dbReference>
<feature type="domain" description="Methyltransferase type 11" evidence="1">
    <location>
        <begin position="62"/>
        <end position="164"/>
    </location>
</feature>
<dbReference type="Proteomes" id="UP001174936">
    <property type="component" value="Unassembled WGS sequence"/>
</dbReference>
<dbReference type="GO" id="GO:0032259">
    <property type="term" value="P:methylation"/>
    <property type="evidence" value="ECO:0007669"/>
    <property type="project" value="UniProtKB-KW"/>
</dbReference>
<evidence type="ECO:0000259" key="1">
    <source>
        <dbReference type="Pfam" id="PF08241"/>
    </source>
</evidence>
<evidence type="ECO:0000313" key="2">
    <source>
        <dbReference type="EMBL" id="KAK0641375.1"/>
    </source>
</evidence>
<protein>
    <submittedName>
        <fullName evidence="2">S-adenosyl-L-methionine-dependent methyltransferase</fullName>
    </submittedName>
</protein>
<gene>
    <name evidence="2" type="ORF">B0T16DRAFT_334601</name>
</gene>
<dbReference type="Gene3D" id="3.40.50.150">
    <property type="entry name" value="Vaccinia Virus protein VP39"/>
    <property type="match status" value="1"/>
</dbReference>
<keyword evidence="2" id="KW-0808">Transferase</keyword>
<dbReference type="InterPro" id="IPR013216">
    <property type="entry name" value="Methyltransf_11"/>
</dbReference>
<evidence type="ECO:0000313" key="3">
    <source>
        <dbReference type="Proteomes" id="UP001174936"/>
    </source>
</evidence>
<name>A0AA40CK44_9PEZI</name>
<proteinExistence type="predicted"/>
<keyword evidence="3" id="KW-1185">Reference proteome</keyword>
<dbReference type="AlphaFoldDB" id="A0AA40CK44"/>
<organism evidence="2 3">
    <name type="scientific">Cercophora newfieldiana</name>
    <dbReference type="NCBI Taxonomy" id="92897"/>
    <lineage>
        <taxon>Eukaryota</taxon>
        <taxon>Fungi</taxon>
        <taxon>Dikarya</taxon>
        <taxon>Ascomycota</taxon>
        <taxon>Pezizomycotina</taxon>
        <taxon>Sordariomycetes</taxon>
        <taxon>Sordariomycetidae</taxon>
        <taxon>Sordariales</taxon>
        <taxon>Lasiosphaeriaceae</taxon>
        <taxon>Cercophora</taxon>
    </lineage>
</organism>
<sequence>MTSETGAKALSKFFQNLSSAIGDTWEQVLLDNAQRVSVPLVTQMFKQIGLNENTTTPFKLFDNGCGAGVVASELQRRINPNVLQQSSILCGDFSQPVIGLVQKRIKDEKWVSTEATTIDAQKTNLPSSAFTHTTMNIGFHVIPDSSAALDESIRILSPGGTLAFTTWTQPLGWAPDVQRAFESFPFEAPFKAPAQTTAWGEWYDVNWIRKTLQAKGLESVKVEPCAFVQRVDSAEYFVRNFGMIVDFVMSSCWSEELRREHPREEVEGLVKAYLEERYGGEGWDLLWVGIVASGKVPGGV</sequence>
<dbReference type="SUPFAM" id="SSF53335">
    <property type="entry name" value="S-adenosyl-L-methionine-dependent methyltransferases"/>
    <property type="match status" value="1"/>
</dbReference>
<dbReference type="EMBL" id="JAULSV010000006">
    <property type="protein sequence ID" value="KAK0641375.1"/>
    <property type="molecule type" value="Genomic_DNA"/>
</dbReference>
<dbReference type="GO" id="GO:0008757">
    <property type="term" value="F:S-adenosylmethionine-dependent methyltransferase activity"/>
    <property type="evidence" value="ECO:0007669"/>
    <property type="project" value="InterPro"/>
</dbReference>
<keyword evidence="2" id="KW-0489">Methyltransferase</keyword>
<accession>A0AA40CK44</accession>
<comment type="caution">
    <text evidence="2">The sequence shown here is derived from an EMBL/GenBank/DDBJ whole genome shotgun (WGS) entry which is preliminary data.</text>
</comment>
<dbReference type="Pfam" id="PF08241">
    <property type="entry name" value="Methyltransf_11"/>
    <property type="match status" value="1"/>
</dbReference>
<reference evidence="2" key="1">
    <citation type="submission" date="2023-06" db="EMBL/GenBank/DDBJ databases">
        <title>Genome-scale phylogeny and comparative genomics of the fungal order Sordariales.</title>
        <authorList>
            <consortium name="Lawrence Berkeley National Laboratory"/>
            <person name="Hensen N."/>
            <person name="Bonometti L."/>
            <person name="Westerberg I."/>
            <person name="Brannstrom I.O."/>
            <person name="Guillou S."/>
            <person name="Cros-Aarteil S."/>
            <person name="Calhoun S."/>
            <person name="Haridas S."/>
            <person name="Kuo A."/>
            <person name="Mondo S."/>
            <person name="Pangilinan J."/>
            <person name="Riley R."/>
            <person name="Labutti K."/>
            <person name="Andreopoulos B."/>
            <person name="Lipzen A."/>
            <person name="Chen C."/>
            <person name="Yanf M."/>
            <person name="Daum C."/>
            <person name="Ng V."/>
            <person name="Clum A."/>
            <person name="Steindorff A."/>
            <person name="Ohm R."/>
            <person name="Martin F."/>
            <person name="Silar P."/>
            <person name="Natvig D."/>
            <person name="Lalanne C."/>
            <person name="Gautier V."/>
            <person name="Ament-Velasquez S.L."/>
            <person name="Kruys A."/>
            <person name="Hutchinson M.I."/>
            <person name="Powell A.J."/>
            <person name="Barry K."/>
            <person name="Miller A.N."/>
            <person name="Grigoriev I.V."/>
            <person name="Debuchy R."/>
            <person name="Gladieux P."/>
            <person name="Thoren M.H."/>
            <person name="Johannesson H."/>
        </authorList>
    </citation>
    <scope>NUCLEOTIDE SEQUENCE</scope>
    <source>
        <strain evidence="2">SMH2532-1</strain>
    </source>
</reference>